<dbReference type="Proteomes" id="UP000694547">
    <property type="component" value="Chromosome 4"/>
</dbReference>
<evidence type="ECO:0000313" key="10">
    <source>
        <dbReference type="Proteomes" id="UP000694547"/>
    </source>
</evidence>
<reference evidence="9" key="2">
    <citation type="submission" date="2025-08" db="UniProtKB">
        <authorList>
            <consortium name="Ensembl"/>
        </authorList>
    </citation>
    <scope>IDENTIFICATION</scope>
</reference>
<feature type="signal peptide" evidence="7">
    <location>
        <begin position="1"/>
        <end position="31"/>
    </location>
</feature>
<gene>
    <name evidence="9" type="primary">LOC102918489</name>
</gene>
<dbReference type="Pfam" id="PF00031">
    <property type="entry name" value="Cystatin"/>
    <property type="match status" value="1"/>
</dbReference>
<keyword evidence="10" id="KW-1185">Reference proteome</keyword>
<dbReference type="GeneTree" id="ENSGT00940000161877"/>
<proteinExistence type="inferred from homology"/>
<reference evidence="9" key="3">
    <citation type="submission" date="2025-09" db="UniProtKB">
        <authorList>
            <consortium name="Ensembl"/>
        </authorList>
    </citation>
    <scope>IDENTIFICATION</scope>
</reference>
<sequence length="137" mass="15945">MSWPQGRKTRPCAMLLLFLSLQFLITPISKATEENDYSTYFLPTVEFAVETFNQKSQDEYAFRLERILSSREEKVVFPAVYSMTLQLRRTICKKFEDGLDICPFQDGNSANNTYTCLFSIGTFTWATVFKLYKHECS</sequence>
<dbReference type="GO" id="GO:0004869">
    <property type="term" value="F:cysteine-type endopeptidase inhibitor activity"/>
    <property type="evidence" value="ECO:0007669"/>
    <property type="project" value="UniProtKB-KW"/>
</dbReference>
<dbReference type="PANTHER" id="PTHR46945:SF1">
    <property type="entry name" value="CYSTATIN-9-LIKE"/>
    <property type="match status" value="1"/>
</dbReference>
<evidence type="ECO:0000256" key="7">
    <source>
        <dbReference type="SAM" id="SignalP"/>
    </source>
</evidence>
<dbReference type="PANTHER" id="PTHR46945">
    <property type="entry name" value="CYSTATIN-9-LIKE"/>
    <property type="match status" value="1"/>
</dbReference>
<feature type="domain" description="Cystatin" evidence="8">
    <location>
        <begin position="37"/>
        <end position="114"/>
    </location>
</feature>
<keyword evidence="4" id="KW-0646">Protease inhibitor</keyword>
<protein>
    <submittedName>
        <fullName evidence="9">Cystatin 9</fullName>
    </submittedName>
</protein>
<dbReference type="Ensembl" id="ENSPEMT00000027256.2">
    <property type="protein sequence ID" value="ENSPEMP00000022886.1"/>
    <property type="gene ID" value="ENSPEMG00000020106.2"/>
</dbReference>
<keyword evidence="3" id="KW-0964">Secreted</keyword>
<comment type="similarity">
    <text evidence="2">Belongs to the cystatin family.</text>
</comment>
<evidence type="ECO:0000256" key="3">
    <source>
        <dbReference type="ARBA" id="ARBA00022525"/>
    </source>
</evidence>
<name>A0A6I9LTY2_PERMB</name>
<dbReference type="Gene3D" id="3.10.450.10">
    <property type="match status" value="1"/>
</dbReference>
<dbReference type="GeneID" id="102918489"/>
<dbReference type="CDD" id="cd00042">
    <property type="entry name" value="CY"/>
    <property type="match status" value="1"/>
</dbReference>
<dbReference type="SUPFAM" id="SSF54403">
    <property type="entry name" value="Cystatin/monellin"/>
    <property type="match status" value="1"/>
</dbReference>
<evidence type="ECO:0000256" key="1">
    <source>
        <dbReference type="ARBA" id="ARBA00004613"/>
    </source>
</evidence>
<keyword evidence="5" id="KW-0789">Thiol protease inhibitor</keyword>
<organism evidence="9 10">
    <name type="scientific">Peromyscus maniculatus bairdii</name>
    <name type="common">Prairie deer mouse</name>
    <dbReference type="NCBI Taxonomy" id="230844"/>
    <lineage>
        <taxon>Eukaryota</taxon>
        <taxon>Metazoa</taxon>
        <taxon>Chordata</taxon>
        <taxon>Craniata</taxon>
        <taxon>Vertebrata</taxon>
        <taxon>Euteleostomi</taxon>
        <taxon>Mammalia</taxon>
        <taxon>Eutheria</taxon>
        <taxon>Euarchontoglires</taxon>
        <taxon>Glires</taxon>
        <taxon>Rodentia</taxon>
        <taxon>Myomorpha</taxon>
        <taxon>Muroidea</taxon>
        <taxon>Cricetidae</taxon>
        <taxon>Neotominae</taxon>
        <taxon>Peromyscus</taxon>
    </lineage>
</organism>
<dbReference type="OrthoDB" id="9626110at2759"/>
<dbReference type="InterPro" id="IPR043250">
    <property type="entry name" value="CST9-like"/>
</dbReference>
<accession>A0A6I9LTY2</accession>
<evidence type="ECO:0000256" key="4">
    <source>
        <dbReference type="ARBA" id="ARBA00022690"/>
    </source>
</evidence>
<dbReference type="InterPro" id="IPR046350">
    <property type="entry name" value="Cystatin_sf"/>
</dbReference>
<dbReference type="GO" id="GO:0005615">
    <property type="term" value="C:extracellular space"/>
    <property type="evidence" value="ECO:0007669"/>
    <property type="project" value="TreeGrafter"/>
</dbReference>
<evidence type="ECO:0000256" key="6">
    <source>
        <dbReference type="ARBA" id="ARBA00022729"/>
    </source>
</evidence>
<keyword evidence="6 7" id="KW-0732">Signal</keyword>
<comment type="subcellular location">
    <subcellularLocation>
        <location evidence="1">Secreted</location>
    </subcellularLocation>
</comment>
<dbReference type="AlphaFoldDB" id="A0A6I9LTY2"/>
<evidence type="ECO:0000313" key="9">
    <source>
        <dbReference type="Ensembl" id="ENSPEMP00000022886.1"/>
    </source>
</evidence>
<evidence type="ECO:0000256" key="2">
    <source>
        <dbReference type="ARBA" id="ARBA00009403"/>
    </source>
</evidence>
<evidence type="ECO:0000256" key="5">
    <source>
        <dbReference type="ARBA" id="ARBA00022704"/>
    </source>
</evidence>
<dbReference type="GO" id="GO:0019730">
    <property type="term" value="P:antimicrobial humoral response"/>
    <property type="evidence" value="ECO:0007669"/>
    <property type="project" value="Ensembl"/>
</dbReference>
<dbReference type="RefSeq" id="XP_006984560.1">
    <property type="nucleotide sequence ID" value="XM_006984498.4"/>
</dbReference>
<evidence type="ECO:0000259" key="8">
    <source>
        <dbReference type="Pfam" id="PF00031"/>
    </source>
</evidence>
<feature type="chain" id="PRO_5044635482" evidence="7">
    <location>
        <begin position="32"/>
        <end position="137"/>
    </location>
</feature>
<dbReference type="InterPro" id="IPR000010">
    <property type="entry name" value="Cystatin_dom"/>
</dbReference>
<reference evidence="9 10" key="1">
    <citation type="submission" date="2018-10" db="EMBL/GenBank/DDBJ databases">
        <title>Improved assembly of the deer mouse Peromyscus maniculatus genome.</title>
        <authorList>
            <person name="Lassance J.-M."/>
            <person name="Hoekstra H.E."/>
        </authorList>
    </citation>
    <scope>NUCLEOTIDE SEQUENCE [LARGE SCALE GENOMIC DNA]</scope>
</reference>